<evidence type="ECO:0000313" key="1">
    <source>
        <dbReference type="EMBL" id="GIY28498.1"/>
    </source>
</evidence>
<accession>A0AAV4S2V3</accession>
<keyword evidence="2" id="KW-1185">Reference proteome</keyword>
<reference evidence="1 2" key="1">
    <citation type="submission" date="2021-06" db="EMBL/GenBank/DDBJ databases">
        <title>Caerostris darwini draft genome.</title>
        <authorList>
            <person name="Kono N."/>
            <person name="Arakawa K."/>
        </authorList>
    </citation>
    <scope>NUCLEOTIDE SEQUENCE [LARGE SCALE GENOMIC DNA]</scope>
</reference>
<sequence length="133" mass="15540">MICNVIPKFLIVKISTFEQARVSVILKFSDCTRSQFVVLQYLPLKTHRFISYRSSIPTMQPKCHAIKDLSVIDKQLKRYFNPVGVSNEHFKCGDDIQPNWDDIVSSLDQFLVGEEGRKETLVQRDTILFRFQR</sequence>
<gene>
    <name evidence="1" type="ORF">CDAR_88021</name>
</gene>
<protein>
    <submittedName>
        <fullName evidence="1">Uncharacterized protein</fullName>
    </submittedName>
</protein>
<evidence type="ECO:0000313" key="2">
    <source>
        <dbReference type="Proteomes" id="UP001054837"/>
    </source>
</evidence>
<dbReference type="EMBL" id="BPLQ01007175">
    <property type="protein sequence ID" value="GIY28498.1"/>
    <property type="molecule type" value="Genomic_DNA"/>
</dbReference>
<comment type="caution">
    <text evidence="1">The sequence shown here is derived from an EMBL/GenBank/DDBJ whole genome shotgun (WGS) entry which is preliminary data.</text>
</comment>
<name>A0AAV4S2V3_9ARAC</name>
<dbReference type="AlphaFoldDB" id="A0AAV4S2V3"/>
<dbReference type="Proteomes" id="UP001054837">
    <property type="component" value="Unassembled WGS sequence"/>
</dbReference>
<proteinExistence type="predicted"/>
<organism evidence="1 2">
    <name type="scientific">Caerostris darwini</name>
    <dbReference type="NCBI Taxonomy" id="1538125"/>
    <lineage>
        <taxon>Eukaryota</taxon>
        <taxon>Metazoa</taxon>
        <taxon>Ecdysozoa</taxon>
        <taxon>Arthropoda</taxon>
        <taxon>Chelicerata</taxon>
        <taxon>Arachnida</taxon>
        <taxon>Araneae</taxon>
        <taxon>Araneomorphae</taxon>
        <taxon>Entelegynae</taxon>
        <taxon>Araneoidea</taxon>
        <taxon>Araneidae</taxon>
        <taxon>Caerostris</taxon>
    </lineage>
</organism>